<dbReference type="InterPro" id="IPR045851">
    <property type="entry name" value="AMP-bd_C_sf"/>
</dbReference>
<dbReference type="GO" id="GO:0006633">
    <property type="term" value="P:fatty acid biosynthetic process"/>
    <property type="evidence" value="ECO:0007669"/>
    <property type="project" value="TreeGrafter"/>
</dbReference>
<dbReference type="GO" id="GO:0006637">
    <property type="term" value="P:acyl-CoA metabolic process"/>
    <property type="evidence" value="ECO:0007669"/>
    <property type="project" value="TreeGrafter"/>
</dbReference>
<evidence type="ECO:0000256" key="2">
    <source>
        <dbReference type="ARBA" id="ARBA00022598"/>
    </source>
</evidence>
<dbReference type="AlphaFoldDB" id="A0A537LYQ7"/>
<dbReference type="Proteomes" id="UP000315217">
    <property type="component" value="Unassembled WGS sequence"/>
</dbReference>
<dbReference type="Pfam" id="PF00501">
    <property type="entry name" value="AMP-binding"/>
    <property type="match status" value="1"/>
</dbReference>
<keyword evidence="4" id="KW-0067">ATP-binding</keyword>
<evidence type="ECO:0000313" key="8">
    <source>
        <dbReference type="EMBL" id="TMJ12727.1"/>
    </source>
</evidence>
<feature type="domain" description="AMP-dependent synthetase/ligase" evidence="5">
    <location>
        <begin position="34"/>
        <end position="416"/>
    </location>
</feature>
<sequence length="557" mass="60927">MHLRDFENRPYAESSAAFRWQVPSRYNIGIDVCDRWAVPHPDRPAIMFETEDGVAGRCTYGALRDISNRLANALLAQGVGRGDRVAVILHQRVETAAAHIAIYKLGAVAVPLTRMFGPDALAHRLANSRCVVAIADGMVVPRLVEVGDRLPDLQAVIVVVPERAGGLPPRSETGLRRYLEWDDVLNRASPAFAPRATSPDDPALIIYTSGTTGPPKGALHGHRILLGHVPSFQLYFDFVPQGGEVYWTPADWAWIGGSYDLLFPALRYGGPVVALETAKFDPQRAWHLMARHGVTHTFLPPTALKMAMQLAHPSQFGLRLRAIMSGGEPVNPVILEWRDRELPGVPVHEIYGQTEANLVCGNCSRLFPVRPGSLGQAFPGHTVAVLDADGQPVGPGVLGEIAVRGDGDPVVFLEYWENPDDTRAKYHGGWLRTGDMAHRDVDGYFYFEGRTDDVINSAGYRIGPAEVESALLTYPAVAEAAAVGVPDALRGQIVKVFVKLRAGYSPSPQLAAQIQEHVKTRLAAYAYPRSVEFLSELPMTTTGKIRRSELRAREAAR</sequence>
<dbReference type="Pfam" id="PF13193">
    <property type="entry name" value="AMP-binding_C"/>
    <property type="match status" value="1"/>
</dbReference>
<dbReference type="InterPro" id="IPR051087">
    <property type="entry name" value="Mitochondrial_ACSM"/>
</dbReference>
<dbReference type="InterPro" id="IPR000873">
    <property type="entry name" value="AMP-dep_synth/lig_dom"/>
</dbReference>
<evidence type="ECO:0000259" key="6">
    <source>
        <dbReference type="Pfam" id="PF13193"/>
    </source>
</evidence>
<evidence type="ECO:0000256" key="4">
    <source>
        <dbReference type="ARBA" id="ARBA00022840"/>
    </source>
</evidence>
<dbReference type="FunFam" id="3.30.300.30:FF:000005">
    <property type="entry name" value="Acyl-coenzyme A synthetase ACSM5, mitochondrial"/>
    <property type="match status" value="1"/>
</dbReference>
<evidence type="ECO:0000256" key="3">
    <source>
        <dbReference type="ARBA" id="ARBA00022741"/>
    </source>
</evidence>
<dbReference type="InterPro" id="IPR042099">
    <property type="entry name" value="ANL_N_sf"/>
</dbReference>
<protein>
    <submittedName>
        <fullName evidence="8">AMP-dependent synthetase</fullName>
    </submittedName>
</protein>
<comment type="similarity">
    <text evidence="1">Belongs to the ATP-dependent AMP-binding enzyme family.</text>
</comment>
<proteinExistence type="inferred from homology"/>
<evidence type="ECO:0000313" key="9">
    <source>
        <dbReference type="Proteomes" id="UP000315217"/>
    </source>
</evidence>
<organism evidence="8 9">
    <name type="scientific">Candidatus Segetimicrobium genomatis</name>
    <dbReference type="NCBI Taxonomy" id="2569760"/>
    <lineage>
        <taxon>Bacteria</taxon>
        <taxon>Bacillati</taxon>
        <taxon>Candidatus Sysuimicrobiota</taxon>
        <taxon>Candidatus Sysuimicrobiia</taxon>
        <taxon>Candidatus Sysuimicrobiales</taxon>
        <taxon>Candidatus Segetimicrobiaceae</taxon>
        <taxon>Candidatus Segetimicrobium</taxon>
    </lineage>
</organism>
<dbReference type="PANTHER" id="PTHR43605">
    <property type="entry name" value="ACYL-COENZYME A SYNTHETASE"/>
    <property type="match status" value="1"/>
</dbReference>
<dbReference type="Gene3D" id="3.30.300.30">
    <property type="match status" value="1"/>
</dbReference>
<comment type="caution">
    <text evidence="8">The sequence shown here is derived from an EMBL/GenBank/DDBJ whole genome shotgun (WGS) entry which is preliminary data.</text>
</comment>
<gene>
    <name evidence="8" type="ORF">E6G98_02345</name>
    <name evidence="7" type="ORF">E6G99_05955</name>
</gene>
<evidence type="ECO:0000313" key="7">
    <source>
        <dbReference type="EMBL" id="TMJ07709.1"/>
    </source>
</evidence>
<name>A0A537LYQ7_9BACT</name>
<dbReference type="GO" id="GO:0005524">
    <property type="term" value="F:ATP binding"/>
    <property type="evidence" value="ECO:0007669"/>
    <property type="project" value="UniProtKB-KW"/>
</dbReference>
<evidence type="ECO:0000313" key="10">
    <source>
        <dbReference type="Proteomes" id="UP000318661"/>
    </source>
</evidence>
<dbReference type="InterPro" id="IPR020845">
    <property type="entry name" value="AMP-binding_CS"/>
</dbReference>
<dbReference type="SUPFAM" id="SSF56801">
    <property type="entry name" value="Acetyl-CoA synthetase-like"/>
    <property type="match status" value="1"/>
</dbReference>
<dbReference type="Gene3D" id="3.40.50.12780">
    <property type="entry name" value="N-terminal domain of ligase-like"/>
    <property type="match status" value="1"/>
</dbReference>
<dbReference type="EMBL" id="VBAJ01000156">
    <property type="protein sequence ID" value="TMJ07709.1"/>
    <property type="molecule type" value="Genomic_DNA"/>
</dbReference>
<evidence type="ECO:0000259" key="5">
    <source>
        <dbReference type="Pfam" id="PF00501"/>
    </source>
</evidence>
<feature type="domain" description="AMP-binding enzyme C-terminal" evidence="6">
    <location>
        <begin position="466"/>
        <end position="544"/>
    </location>
</feature>
<dbReference type="EMBL" id="VBAI01000016">
    <property type="protein sequence ID" value="TMJ12727.1"/>
    <property type="molecule type" value="Genomic_DNA"/>
</dbReference>
<evidence type="ECO:0000256" key="1">
    <source>
        <dbReference type="ARBA" id="ARBA00006432"/>
    </source>
</evidence>
<accession>A0A537LYQ7</accession>
<keyword evidence="2" id="KW-0436">Ligase</keyword>
<keyword evidence="3" id="KW-0547">Nucleotide-binding</keyword>
<dbReference type="Proteomes" id="UP000318661">
    <property type="component" value="Unassembled WGS sequence"/>
</dbReference>
<dbReference type="GO" id="GO:0015645">
    <property type="term" value="F:fatty acid ligase activity"/>
    <property type="evidence" value="ECO:0007669"/>
    <property type="project" value="TreeGrafter"/>
</dbReference>
<dbReference type="PANTHER" id="PTHR43605:SF10">
    <property type="entry name" value="ACYL-COA SYNTHETASE MEDIUM CHAIN FAMILY MEMBER 3"/>
    <property type="match status" value="1"/>
</dbReference>
<dbReference type="GO" id="GO:0004321">
    <property type="term" value="F:fatty-acyl-CoA synthase activity"/>
    <property type="evidence" value="ECO:0007669"/>
    <property type="project" value="TreeGrafter"/>
</dbReference>
<dbReference type="GO" id="GO:0016405">
    <property type="term" value="F:CoA-ligase activity"/>
    <property type="evidence" value="ECO:0007669"/>
    <property type="project" value="UniProtKB-ARBA"/>
</dbReference>
<dbReference type="InterPro" id="IPR025110">
    <property type="entry name" value="AMP-bd_C"/>
</dbReference>
<reference evidence="9 10" key="1">
    <citation type="journal article" date="2019" name="Nat. Microbiol.">
        <title>Mediterranean grassland soil C-N compound turnover is dependent on rainfall and depth, and is mediated by genomically divergent microorganisms.</title>
        <authorList>
            <person name="Diamond S."/>
            <person name="Andeer P.F."/>
            <person name="Li Z."/>
            <person name="Crits-Christoph A."/>
            <person name="Burstein D."/>
            <person name="Anantharaman K."/>
            <person name="Lane K.R."/>
            <person name="Thomas B.C."/>
            <person name="Pan C."/>
            <person name="Northen T.R."/>
            <person name="Banfield J.F."/>
        </authorList>
    </citation>
    <scope>NUCLEOTIDE SEQUENCE [LARGE SCALE GENOMIC DNA]</scope>
    <source>
        <strain evidence="8">NP_1</strain>
        <strain evidence="7">NP_2</strain>
    </source>
</reference>
<dbReference type="PROSITE" id="PS00455">
    <property type="entry name" value="AMP_BINDING"/>
    <property type="match status" value="1"/>
</dbReference>